<evidence type="ECO:0000313" key="1">
    <source>
        <dbReference type="EMBL" id="QDZ17483.1"/>
    </source>
</evidence>
<accession>A0A5B8MAU9</accession>
<name>A0A5B8MAU9_9CHLO</name>
<dbReference type="AlphaFoldDB" id="A0A5B8MAU9"/>
<dbReference type="Proteomes" id="UP000316726">
    <property type="component" value="Chromosome 1"/>
</dbReference>
<proteinExistence type="predicted"/>
<organism evidence="1 2">
    <name type="scientific">Chloropicon primus</name>
    <dbReference type="NCBI Taxonomy" id="1764295"/>
    <lineage>
        <taxon>Eukaryota</taxon>
        <taxon>Viridiplantae</taxon>
        <taxon>Chlorophyta</taxon>
        <taxon>Chloropicophyceae</taxon>
        <taxon>Chloropicales</taxon>
        <taxon>Chloropicaceae</taxon>
        <taxon>Chloropicon</taxon>
    </lineage>
</organism>
<dbReference type="EMBL" id="CP031034">
    <property type="protein sequence ID" value="QDZ17483.1"/>
    <property type="molecule type" value="Genomic_DNA"/>
</dbReference>
<sequence length="126" mass="13836">MSAPRVVEMRRREAREYHRGMEGGPPEGAYKGWHKCHAGTCPCDCASIYLQPCCGGCCLWGIWCVYGVPVPVLSCVTACLCARDTRYVAEKAGIETGELLVVDEKTKTLGMYSATSQEIQCFCTKT</sequence>
<keyword evidence="2" id="KW-1185">Reference proteome</keyword>
<evidence type="ECO:0000313" key="2">
    <source>
        <dbReference type="Proteomes" id="UP000316726"/>
    </source>
</evidence>
<protein>
    <submittedName>
        <fullName evidence="1">Uncharacterized protein</fullName>
    </submittedName>
</protein>
<reference evidence="1 2" key="1">
    <citation type="submission" date="2018-07" db="EMBL/GenBank/DDBJ databases">
        <title>The complete nuclear genome of the prasinophyte Chloropicon primus (CCMP1205).</title>
        <authorList>
            <person name="Pombert J.-F."/>
            <person name="Otis C."/>
            <person name="Turmel M."/>
            <person name="Lemieux C."/>
        </authorList>
    </citation>
    <scope>NUCLEOTIDE SEQUENCE [LARGE SCALE GENOMIC DNA]</scope>
    <source>
        <strain evidence="1 2">CCMP1205</strain>
    </source>
</reference>
<gene>
    <name evidence="1" type="ORF">A3770_01p00010</name>
</gene>